<evidence type="ECO:0008006" key="3">
    <source>
        <dbReference type="Google" id="ProtNLM"/>
    </source>
</evidence>
<reference evidence="1 2" key="1">
    <citation type="journal article" date="2020" name="bioRxiv">
        <title>Whole genome comparisons of ergot fungi reveals the divergence and evolution of species within the genus Claviceps are the result of varying mechanisms driving genome evolution and host range expansion.</title>
        <authorList>
            <person name="Wyka S.A."/>
            <person name="Mondo S.J."/>
            <person name="Liu M."/>
            <person name="Dettman J."/>
            <person name="Nalam V."/>
            <person name="Broders K.D."/>
        </authorList>
    </citation>
    <scope>NUCLEOTIDE SEQUENCE [LARGE SCALE GENOMIC DNA]</scope>
    <source>
        <strain evidence="1 2">Clav52</strain>
    </source>
</reference>
<gene>
    <name evidence="1" type="ORF">E4U09_002761</name>
</gene>
<accession>A0A9P7U9C4</accession>
<dbReference type="PANTHER" id="PTHR47843">
    <property type="entry name" value="BTB DOMAIN-CONTAINING PROTEIN-RELATED"/>
    <property type="match status" value="1"/>
</dbReference>
<sequence>MGTTGGGKQEDVSYASFMSSKAFEFMVGPEKKPFIIHSELVASLSPVLERLVKGNMEEAQKGSVVWEHVDEQTFIRFSQLYVLADCYGITPLMKLSLSTLYSVLTVFLEWDDVADMLIKLLRYCFENDTPAELRELVVRYAVCHIENLWERTETTELARTHADFSSAIVEAMLYSLNCFTRHREDDMGNTGGKKKGDVSYASFMSDKAFEFLVGPEKKPFIIHSELVASLSPVLERLVKGELKEAQEGSVVWEHVDVQTFIRFSQYAYTRTYEYPAFRPRSQPKASLGDRTIVESRSRSKTAMHHLRTWAKDSFVDQLSSFSNQTYMVMERTSPLADGQKNDAEILLSHARLYVLADCYGIAPLMSLSLTTLHHVLLEIPEWDDVADMFIELLHYCYGNETPAALKEFVVEYAVCQVDNLWHRDEVKNFAQTHGEFSSAVIEGMVMSLNLFV</sequence>
<organism evidence="1 2">
    <name type="scientific">Claviceps aff. purpurea</name>
    <dbReference type="NCBI Taxonomy" id="1967640"/>
    <lineage>
        <taxon>Eukaryota</taxon>
        <taxon>Fungi</taxon>
        <taxon>Dikarya</taxon>
        <taxon>Ascomycota</taxon>
        <taxon>Pezizomycotina</taxon>
        <taxon>Sordariomycetes</taxon>
        <taxon>Hypocreomycetidae</taxon>
        <taxon>Hypocreales</taxon>
        <taxon>Clavicipitaceae</taxon>
        <taxon>Claviceps</taxon>
    </lineage>
</organism>
<comment type="caution">
    <text evidence="1">The sequence shown here is derived from an EMBL/GenBank/DDBJ whole genome shotgun (WGS) entry which is preliminary data.</text>
</comment>
<protein>
    <recommendedName>
        <fullName evidence="3">BTB domain-containing protein</fullName>
    </recommendedName>
</protein>
<dbReference type="AlphaFoldDB" id="A0A9P7U9C4"/>
<evidence type="ECO:0000313" key="2">
    <source>
        <dbReference type="Proteomes" id="UP000707071"/>
    </source>
</evidence>
<dbReference type="SUPFAM" id="SSF54695">
    <property type="entry name" value="POZ domain"/>
    <property type="match status" value="1"/>
</dbReference>
<dbReference type="EMBL" id="SRRH01000023">
    <property type="protein sequence ID" value="KAG6302495.1"/>
    <property type="molecule type" value="Genomic_DNA"/>
</dbReference>
<dbReference type="Gene3D" id="3.30.710.10">
    <property type="entry name" value="Potassium Channel Kv1.1, Chain A"/>
    <property type="match status" value="2"/>
</dbReference>
<dbReference type="InterPro" id="IPR011333">
    <property type="entry name" value="SKP1/BTB/POZ_sf"/>
</dbReference>
<evidence type="ECO:0000313" key="1">
    <source>
        <dbReference type="EMBL" id="KAG6302495.1"/>
    </source>
</evidence>
<dbReference type="Proteomes" id="UP000707071">
    <property type="component" value="Unassembled WGS sequence"/>
</dbReference>
<keyword evidence="2" id="KW-1185">Reference proteome</keyword>
<name>A0A9P7U9C4_9HYPO</name>
<proteinExistence type="predicted"/>